<dbReference type="EMBL" id="LRAD01000024">
    <property type="protein sequence ID" value="KXZ61088.1"/>
    <property type="molecule type" value="Genomic_DNA"/>
</dbReference>
<dbReference type="InterPro" id="IPR011055">
    <property type="entry name" value="Dup_hybrid_motif"/>
</dbReference>
<reference evidence="4 5" key="1">
    <citation type="submission" date="2016-01" db="EMBL/GenBank/DDBJ databases">
        <title>Draft genome sequences of Microbacterium laevaniformans LCDC 91-0039 and the type strain of Microbacterium hominis LCDC 84-209.</title>
        <authorList>
            <person name="Bernier A.-M."/>
            <person name="Bernard K."/>
        </authorList>
    </citation>
    <scope>NUCLEOTIDE SEQUENCE [LARGE SCALE GENOMIC DNA]</scope>
    <source>
        <strain evidence="4 5">LCDC 91-0039</strain>
    </source>
</reference>
<dbReference type="PANTHER" id="PTHR21666:SF270">
    <property type="entry name" value="MUREIN HYDROLASE ACTIVATOR ENVC"/>
    <property type="match status" value="1"/>
</dbReference>
<evidence type="ECO:0000259" key="3">
    <source>
        <dbReference type="Pfam" id="PF01551"/>
    </source>
</evidence>
<evidence type="ECO:0000313" key="5">
    <source>
        <dbReference type="Proteomes" id="UP000075357"/>
    </source>
</evidence>
<feature type="compositionally biased region" description="Basic residues" evidence="1">
    <location>
        <begin position="20"/>
        <end position="29"/>
    </location>
</feature>
<proteinExistence type="predicted"/>
<dbReference type="InterPro" id="IPR016047">
    <property type="entry name" value="M23ase_b-sheet_dom"/>
</dbReference>
<keyword evidence="5" id="KW-1185">Reference proteome</keyword>
<dbReference type="GO" id="GO:0004222">
    <property type="term" value="F:metalloendopeptidase activity"/>
    <property type="evidence" value="ECO:0007669"/>
    <property type="project" value="TreeGrafter"/>
</dbReference>
<feature type="compositionally biased region" description="Basic and acidic residues" evidence="1">
    <location>
        <begin position="1"/>
        <end position="12"/>
    </location>
</feature>
<dbReference type="PANTHER" id="PTHR21666">
    <property type="entry name" value="PEPTIDASE-RELATED"/>
    <property type="match status" value="1"/>
</dbReference>
<dbReference type="EC" id="3.4.24.75" evidence="4"/>
<dbReference type="Pfam" id="PF01551">
    <property type="entry name" value="Peptidase_M23"/>
    <property type="match status" value="1"/>
</dbReference>
<evidence type="ECO:0000313" key="4">
    <source>
        <dbReference type="EMBL" id="KXZ61088.1"/>
    </source>
</evidence>
<keyword evidence="2" id="KW-0812">Transmembrane</keyword>
<dbReference type="RefSeq" id="WP_061682350.1">
    <property type="nucleotide sequence ID" value="NZ_LRAD01000024.1"/>
</dbReference>
<dbReference type="InterPro" id="IPR050570">
    <property type="entry name" value="Cell_wall_metabolism_enzyme"/>
</dbReference>
<comment type="caution">
    <text evidence="4">The sequence shown here is derived from an EMBL/GenBank/DDBJ whole genome shotgun (WGS) entry which is preliminary data.</text>
</comment>
<evidence type="ECO:0000256" key="1">
    <source>
        <dbReference type="SAM" id="MobiDB-lite"/>
    </source>
</evidence>
<dbReference type="AlphaFoldDB" id="A0A150HH45"/>
<dbReference type="PATRIC" id="fig|36807.3.peg.978"/>
<dbReference type="Gene3D" id="2.70.70.10">
    <property type="entry name" value="Glucose Permease (Domain IIA)"/>
    <property type="match status" value="1"/>
</dbReference>
<feature type="region of interest" description="Disordered" evidence="1">
    <location>
        <begin position="1"/>
        <end position="44"/>
    </location>
</feature>
<organism evidence="4 5">
    <name type="scientific">Microbacterium laevaniformans</name>
    <dbReference type="NCBI Taxonomy" id="36807"/>
    <lineage>
        <taxon>Bacteria</taxon>
        <taxon>Bacillati</taxon>
        <taxon>Actinomycetota</taxon>
        <taxon>Actinomycetes</taxon>
        <taxon>Micrococcales</taxon>
        <taxon>Microbacteriaceae</taxon>
        <taxon>Microbacterium</taxon>
    </lineage>
</organism>
<sequence>MAEQYDPSREMPESEASTPTRRRRARRGALNRTAAATPAVRPTAVTVSTPVRRARRKGHPVRSFITVAAVGGLIATVAIAPAFAASTSSPAEAVTLQQVAAENAQSLVIASEATPAALARDSYSATTPEEIQTKKNEDAAKAAAAARIAAASTASADASVYSGSLAETIAPAGSVVRPLPFFNHFGEPYPGHKGTDYMVDRYTPIYAIADGVVVESSEDGPGWGVYVKIAHNIGGNTVTSLYAHMSYGTRRVVVGDTVRAGQIIGQVGDTGRAFGTHLHLEIYVNGSWTNAEDFLVANVH</sequence>
<feature type="domain" description="M23ase beta-sheet core" evidence="3">
    <location>
        <begin position="191"/>
        <end position="290"/>
    </location>
</feature>
<name>A0A150HH45_9MICO</name>
<gene>
    <name evidence="4" type="ORF">Mlaev_00955</name>
</gene>
<protein>
    <submittedName>
        <fullName evidence="4">Glycyl-glycine endopeptidase ALE-1</fullName>
        <ecNumber evidence="4">3.4.24.75</ecNumber>
    </submittedName>
</protein>
<accession>A0A150HH45</accession>
<feature type="transmembrane region" description="Helical" evidence="2">
    <location>
        <begin position="61"/>
        <end position="84"/>
    </location>
</feature>
<evidence type="ECO:0000256" key="2">
    <source>
        <dbReference type="SAM" id="Phobius"/>
    </source>
</evidence>
<dbReference type="Proteomes" id="UP000075357">
    <property type="component" value="Unassembled WGS sequence"/>
</dbReference>
<keyword evidence="4" id="KW-0378">Hydrolase</keyword>
<feature type="compositionally biased region" description="Low complexity" evidence="1">
    <location>
        <begin position="30"/>
        <end position="44"/>
    </location>
</feature>
<keyword evidence="2" id="KW-1133">Transmembrane helix</keyword>
<keyword evidence="2" id="KW-0472">Membrane</keyword>
<dbReference type="CDD" id="cd12797">
    <property type="entry name" value="M23_peptidase"/>
    <property type="match status" value="1"/>
</dbReference>
<dbReference type="SUPFAM" id="SSF51261">
    <property type="entry name" value="Duplicated hybrid motif"/>
    <property type="match status" value="1"/>
</dbReference>
<dbReference type="STRING" id="36807.Mlaev_00955"/>